<sequence>MYSSQRFVIAPTNAQYFKNILSLSISLSQSSLACTTTHAKPDARLCRIPQPPPTSMSHSHQYLRKSRSFSL</sequence>
<protein>
    <submittedName>
        <fullName evidence="2">Uncharacterized protein</fullName>
    </submittedName>
</protein>
<dbReference type="EMBL" id="KZ084132">
    <property type="protein sequence ID" value="OSC98976.1"/>
    <property type="molecule type" value="Genomic_DNA"/>
</dbReference>
<feature type="region of interest" description="Disordered" evidence="1">
    <location>
        <begin position="49"/>
        <end position="71"/>
    </location>
</feature>
<evidence type="ECO:0000256" key="1">
    <source>
        <dbReference type="SAM" id="MobiDB-lite"/>
    </source>
</evidence>
<organism evidence="2 3">
    <name type="scientific">Trametes coccinea (strain BRFM310)</name>
    <name type="common">Pycnoporus coccineus</name>
    <dbReference type="NCBI Taxonomy" id="1353009"/>
    <lineage>
        <taxon>Eukaryota</taxon>
        <taxon>Fungi</taxon>
        <taxon>Dikarya</taxon>
        <taxon>Basidiomycota</taxon>
        <taxon>Agaricomycotina</taxon>
        <taxon>Agaricomycetes</taxon>
        <taxon>Polyporales</taxon>
        <taxon>Polyporaceae</taxon>
        <taxon>Trametes</taxon>
    </lineage>
</organism>
<name>A0A1Y2ID24_TRAC3</name>
<feature type="non-terminal residue" evidence="2">
    <location>
        <position position="71"/>
    </location>
</feature>
<dbReference type="Proteomes" id="UP000193067">
    <property type="component" value="Unassembled WGS sequence"/>
</dbReference>
<evidence type="ECO:0000313" key="2">
    <source>
        <dbReference type="EMBL" id="OSC98976.1"/>
    </source>
</evidence>
<accession>A0A1Y2ID24</accession>
<dbReference type="AlphaFoldDB" id="A0A1Y2ID24"/>
<proteinExistence type="predicted"/>
<reference evidence="2 3" key="1">
    <citation type="journal article" date="2015" name="Biotechnol. Biofuels">
        <title>Enhanced degradation of softwood versus hardwood by the white-rot fungus Pycnoporus coccineus.</title>
        <authorList>
            <person name="Couturier M."/>
            <person name="Navarro D."/>
            <person name="Chevret D."/>
            <person name="Henrissat B."/>
            <person name="Piumi F."/>
            <person name="Ruiz-Duenas F.J."/>
            <person name="Martinez A.T."/>
            <person name="Grigoriev I.V."/>
            <person name="Riley R."/>
            <person name="Lipzen A."/>
            <person name="Berrin J.G."/>
            <person name="Master E.R."/>
            <person name="Rosso M.N."/>
        </authorList>
    </citation>
    <scope>NUCLEOTIDE SEQUENCE [LARGE SCALE GENOMIC DNA]</scope>
    <source>
        <strain evidence="2 3">BRFM310</strain>
    </source>
</reference>
<evidence type="ECO:0000313" key="3">
    <source>
        <dbReference type="Proteomes" id="UP000193067"/>
    </source>
</evidence>
<feature type="compositionally biased region" description="Basic residues" evidence="1">
    <location>
        <begin position="61"/>
        <end position="71"/>
    </location>
</feature>
<gene>
    <name evidence="2" type="ORF">PYCCODRAFT_1438784</name>
</gene>
<dbReference type="PROSITE" id="PS51257">
    <property type="entry name" value="PROKAR_LIPOPROTEIN"/>
    <property type="match status" value="1"/>
</dbReference>
<keyword evidence="3" id="KW-1185">Reference proteome</keyword>